<evidence type="ECO:0000256" key="2">
    <source>
        <dbReference type="RuleBase" id="RU363015"/>
    </source>
</evidence>
<comment type="similarity">
    <text evidence="1 2">Belongs to the LOG family.</text>
</comment>
<dbReference type="Gene3D" id="3.40.50.450">
    <property type="match status" value="1"/>
</dbReference>
<protein>
    <recommendedName>
        <fullName evidence="2">Cytokinin riboside 5'-monophosphate phosphoribohydrolase</fullName>
        <ecNumber evidence="2">3.2.2.n1</ecNumber>
    </recommendedName>
</protein>
<dbReference type="NCBIfam" id="TIGR00730">
    <property type="entry name" value="Rossman fold protein, TIGR00730 family"/>
    <property type="match status" value="1"/>
</dbReference>
<gene>
    <name evidence="3" type="ORF">B7R54_06995</name>
</gene>
<evidence type="ECO:0000256" key="1">
    <source>
        <dbReference type="ARBA" id="ARBA00006763"/>
    </source>
</evidence>
<dbReference type="InterPro" id="IPR005269">
    <property type="entry name" value="LOG"/>
</dbReference>
<dbReference type="GO" id="GO:0009691">
    <property type="term" value="P:cytokinin biosynthetic process"/>
    <property type="evidence" value="ECO:0007669"/>
    <property type="project" value="UniProtKB-UniRule"/>
</dbReference>
<organism evidence="3 4">
    <name type="scientific">Subtercola boreus</name>
    <dbReference type="NCBI Taxonomy" id="120213"/>
    <lineage>
        <taxon>Bacteria</taxon>
        <taxon>Bacillati</taxon>
        <taxon>Actinomycetota</taxon>
        <taxon>Actinomycetes</taxon>
        <taxon>Micrococcales</taxon>
        <taxon>Microbacteriaceae</taxon>
        <taxon>Subtercola</taxon>
    </lineage>
</organism>
<dbReference type="EC" id="3.2.2.n1" evidence="2"/>
<dbReference type="Pfam" id="PF03641">
    <property type="entry name" value="Lysine_decarbox"/>
    <property type="match status" value="1"/>
</dbReference>
<dbReference type="InterPro" id="IPR031100">
    <property type="entry name" value="LOG_fam"/>
</dbReference>
<evidence type="ECO:0000313" key="3">
    <source>
        <dbReference type="EMBL" id="RFA08995.1"/>
    </source>
</evidence>
<comment type="catalytic activity">
    <reaction evidence="2">
        <text>N(6)-(dimethylallyl)adenosine 5'-phosphate + H2O = N(6)-dimethylallyladenine + D-ribose 5-phosphate</text>
        <dbReference type="Rhea" id="RHEA:48560"/>
        <dbReference type="ChEBI" id="CHEBI:15377"/>
        <dbReference type="ChEBI" id="CHEBI:17660"/>
        <dbReference type="ChEBI" id="CHEBI:57526"/>
        <dbReference type="ChEBI" id="CHEBI:78346"/>
        <dbReference type="EC" id="3.2.2.n1"/>
    </reaction>
</comment>
<keyword evidence="2" id="KW-0203">Cytokinin biosynthesis</keyword>
<dbReference type="GO" id="GO:0102682">
    <property type="term" value="F:cytokinin riboside 5'-monophosphate phosphoribohydrolase activity"/>
    <property type="evidence" value="ECO:0007669"/>
    <property type="project" value="RHEA"/>
</dbReference>
<dbReference type="PANTHER" id="PTHR31223:SF70">
    <property type="entry name" value="LOG FAMILY PROTEIN YJL055W"/>
    <property type="match status" value="1"/>
</dbReference>
<dbReference type="PANTHER" id="PTHR31223">
    <property type="entry name" value="LOG FAMILY PROTEIN YJL055W"/>
    <property type="match status" value="1"/>
</dbReference>
<sequence>MTEPARPYTIAVFCGSSTGNDPVYLEAARHVGNTLARQGIGVVYGGGHVGLMGAVADAALEAGGHVTGVIPRALHDREIIHDTVSELFVVDSMHERKLMMAERSDAFLALPGGPGTLEEITEQWTWAQLGIHEKPCGFLNVAGYYDPLITLVESMRDRGFTHPRYTGMLQFSDSIDELVAAFRSYVPPVRVAASPGSEMSERMTVQP</sequence>
<reference evidence="3 4" key="1">
    <citation type="submission" date="2017-04" db="EMBL/GenBank/DDBJ databases">
        <title>Comparative genome analysis of Subtercola boreus.</title>
        <authorList>
            <person name="Cho Y.-J."/>
            <person name="Cho A."/>
            <person name="Kim O.-S."/>
            <person name="Lee J.-I."/>
        </authorList>
    </citation>
    <scope>NUCLEOTIDE SEQUENCE [LARGE SCALE GENOMIC DNA]</scope>
    <source>
        <strain evidence="3 4">K300</strain>
    </source>
</reference>
<dbReference type="SUPFAM" id="SSF102405">
    <property type="entry name" value="MCP/YpsA-like"/>
    <property type="match status" value="1"/>
</dbReference>
<name>A0A3E0VH84_9MICO</name>
<keyword evidence="4" id="KW-1185">Reference proteome</keyword>
<dbReference type="GO" id="GO:0005829">
    <property type="term" value="C:cytosol"/>
    <property type="evidence" value="ECO:0007669"/>
    <property type="project" value="TreeGrafter"/>
</dbReference>
<comment type="caution">
    <text evidence="3">The sequence shown here is derived from an EMBL/GenBank/DDBJ whole genome shotgun (WGS) entry which is preliminary data.</text>
</comment>
<evidence type="ECO:0000313" key="4">
    <source>
        <dbReference type="Proteomes" id="UP000256486"/>
    </source>
</evidence>
<proteinExistence type="inferred from homology"/>
<dbReference type="Proteomes" id="UP000256486">
    <property type="component" value="Unassembled WGS sequence"/>
</dbReference>
<dbReference type="OrthoDB" id="9801098at2"/>
<dbReference type="EMBL" id="NBWZ01000001">
    <property type="protein sequence ID" value="RFA08995.1"/>
    <property type="molecule type" value="Genomic_DNA"/>
</dbReference>
<accession>A0A3E0VH84</accession>
<dbReference type="RefSeq" id="WP_116414389.1">
    <property type="nucleotide sequence ID" value="NZ_NBWZ01000001.1"/>
</dbReference>
<keyword evidence="2" id="KW-0378">Hydrolase</keyword>
<comment type="catalytic activity">
    <reaction evidence="2">
        <text>9-ribosyl-trans-zeatin 5'-phosphate + H2O = trans-zeatin + D-ribose 5-phosphate</text>
        <dbReference type="Rhea" id="RHEA:48564"/>
        <dbReference type="ChEBI" id="CHEBI:15377"/>
        <dbReference type="ChEBI" id="CHEBI:16522"/>
        <dbReference type="ChEBI" id="CHEBI:78346"/>
        <dbReference type="ChEBI" id="CHEBI:87947"/>
        <dbReference type="EC" id="3.2.2.n1"/>
    </reaction>
</comment>
<dbReference type="AlphaFoldDB" id="A0A3E0VH84"/>